<dbReference type="RefSeq" id="WP_137638867.1">
    <property type="nucleotide sequence ID" value="NZ_BJDN01000049.1"/>
</dbReference>
<evidence type="ECO:0000313" key="2">
    <source>
        <dbReference type="EMBL" id="MFD0898259.1"/>
    </source>
</evidence>
<feature type="transmembrane region" description="Helical" evidence="1">
    <location>
        <begin position="39"/>
        <end position="56"/>
    </location>
</feature>
<gene>
    <name evidence="2" type="ORF">ACFQZ7_11060</name>
</gene>
<name>A0ABW3EHD9_9LACO</name>
<reference evidence="3" key="1">
    <citation type="journal article" date="2019" name="Int. J. Syst. Evol. Microbiol.">
        <title>The Global Catalogue of Microorganisms (GCM) 10K type strain sequencing project: providing services to taxonomists for standard genome sequencing and annotation.</title>
        <authorList>
            <consortium name="The Broad Institute Genomics Platform"/>
            <consortium name="The Broad Institute Genome Sequencing Center for Infectious Disease"/>
            <person name="Wu L."/>
            <person name="Ma J."/>
        </authorList>
    </citation>
    <scope>NUCLEOTIDE SEQUENCE [LARGE SCALE GENOMIC DNA]</scope>
    <source>
        <strain evidence="3">CCM 8925</strain>
    </source>
</reference>
<keyword evidence="1" id="KW-0812">Transmembrane</keyword>
<evidence type="ECO:0000313" key="3">
    <source>
        <dbReference type="Proteomes" id="UP001597104"/>
    </source>
</evidence>
<organism evidence="2 3">
    <name type="scientific">Loigolactobacillus binensis</name>
    <dbReference type="NCBI Taxonomy" id="2559922"/>
    <lineage>
        <taxon>Bacteria</taxon>
        <taxon>Bacillati</taxon>
        <taxon>Bacillota</taxon>
        <taxon>Bacilli</taxon>
        <taxon>Lactobacillales</taxon>
        <taxon>Lactobacillaceae</taxon>
        <taxon>Loigolactobacillus</taxon>
    </lineage>
</organism>
<accession>A0ABW3EHD9</accession>
<keyword evidence="3" id="KW-1185">Reference proteome</keyword>
<keyword evidence="1" id="KW-1133">Transmembrane helix</keyword>
<proteinExistence type="predicted"/>
<evidence type="ECO:0000256" key="1">
    <source>
        <dbReference type="SAM" id="Phobius"/>
    </source>
</evidence>
<feature type="transmembrane region" description="Helical" evidence="1">
    <location>
        <begin position="170"/>
        <end position="195"/>
    </location>
</feature>
<comment type="caution">
    <text evidence="2">The sequence shown here is derived from an EMBL/GenBank/DDBJ whole genome shotgun (WGS) entry which is preliminary data.</text>
</comment>
<dbReference type="EMBL" id="JBHTIO010000050">
    <property type="protein sequence ID" value="MFD0898259.1"/>
    <property type="molecule type" value="Genomic_DNA"/>
</dbReference>
<protein>
    <recommendedName>
        <fullName evidence="4">DUF443 family protein</fullName>
    </recommendedName>
</protein>
<evidence type="ECO:0008006" key="4">
    <source>
        <dbReference type="Google" id="ProtNLM"/>
    </source>
</evidence>
<feature type="transmembrane region" description="Helical" evidence="1">
    <location>
        <begin position="76"/>
        <end position="96"/>
    </location>
</feature>
<dbReference type="Proteomes" id="UP001597104">
    <property type="component" value="Unassembled WGS sequence"/>
</dbReference>
<feature type="transmembrane region" description="Helical" evidence="1">
    <location>
        <begin position="143"/>
        <end position="164"/>
    </location>
</feature>
<keyword evidence="1" id="KW-0472">Membrane</keyword>
<sequence>MKIYMYDDFEKDIRLFYDIKKREYTLYNTPLKDTLTLKFIFYVAPFLPGIVIASNVSNQKINLSEYITGVQFLELALIATVVLSIYWWALMSVSFLRGHKIKKINSDQEEVNKLMAETIKYYANLHGNRNQGNYERIHEYIKFYKRLCIGTIIFGFLFAYFLVYKSNTDMLKVIIGLLAALVITSVPISLLVYALQKSKIMYEWLGK</sequence>